<evidence type="ECO:0000313" key="2">
    <source>
        <dbReference type="Proteomes" id="UP000183926"/>
    </source>
</evidence>
<protein>
    <submittedName>
        <fullName evidence="1">Uncharacterized protein</fullName>
    </submittedName>
</protein>
<name>A0A1I7H927_9PROT</name>
<organism evidence="1 2">
    <name type="scientific">Nitrosomonas eutropha</name>
    <dbReference type="NCBI Taxonomy" id="916"/>
    <lineage>
        <taxon>Bacteria</taxon>
        <taxon>Pseudomonadati</taxon>
        <taxon>Pseudomonadota</taxon>
        <taxon>Betaproteobacteria</taxon>
        <taxon>Nitrosomonadales</taxon>
        <taxon>Nitrosomonadaceae</taxon>
        <taxon>Nitrosomonas</taxon>
    </lineage>
</organism>
<gene>
    <name evidence="1" type="ORF">SAMN05216339_104162</name>
</gene>
<dbReference type="AlphaFoldDB" id="A0A1I7H927"/>
<dbReference type="EMBL" id="FPBL01000004">
    <property type="protein sequence ID" value="SFU57258.1"/>
    <property type="molecule type" value="Genomic_DNA"/>
</dbReference>
<reference evidence="1 2" key="1">
    <citation type="submission" date="2016-10" db="EMBL/GenBank/DDBJ databases">
        <authorList>
            <person name="de Groot N.N."/>
        </authorList>
    </citation>
    <scope>NUCLEOTIDE SEQUENCE [LARGE SCALE GENOMIC DNA]</scope>
    <source>
        <strain evidence="1 2">Nm24</strain>
    </source>
</reference>
<proteinExistence type="predicted"/>
<sequence length="73" mass="8538">MVVNRTALHKLSQMIAKLQMNLVSRLHSKPDNHDRFALKYNFAVNLGHDLIKEGLLIETDKKKHNLRKPYAHH</sequence>
<accession>A0A1I7H927</accession>
<dbReference type="Proteomes" id="UP000183926">
    <property type="component" value="Unassembled WGS sequence"/>
</dbReference>
<evidence type="ECO:0000313" key="1">
    <source>
        <dbReference type="EMBL" id="SFU57258.1"/>
    </source>
</evidence>